<evidence type="ECO:0000256" key="2">
    <source>
        <dbReference type="ARBA" id="ARBA00022801"/>
    </source>
</evidence>
<reference evidence="13 15" key="2">
    <citation type="journal article" date="2013" name="Nature">
        <title>Insights into bilaterian evolution from three spiralian genomes.</title>
        <authorList>
            <person name="Simakov O."/>
            <person name="Marletaz F."/>
            <person name="Cho S.J."/>
            <person name="Edsinger-Gonzales E."/>
            <person name="Havlak P."/>
            <person name="Hellsten U."/>
            <person name="Kuo D.H."/>
            <person name="Larsson T."/>
            <person name="Lv J."/>
            <person name="Arendt D."/>
            <person name="Savage R."/>
            <person name="Osoegawa K."/>
            <person name="de Jong P."/>
            <person name="Grimwood J."/>
            <person name="Chapman J.A."/>
            <person name="Shapiro H."/>
            <person name="Aerts A."/>
            <person name="Otillar R.P."/>
            <person name="Terry A.Y."/>
            <person name="Boore J.L."/>
            <person name="Grigoriev I.V."/>
            <person name="Lindberg D.R."/>
            <person name="Seaver E.C."/>
            <person name="Weisblat D.A."/>
            <person name="Putnam N.H."/>
            <person name="Rokhsar D.S."/>
        </authorList>
    </citation>
    <scope>NUCLEOTIDE SEQUENCE</scope>
    <source>
        <strain evidence="13 15">I ESC-2004</strain>
    </source>
</reference>
<comment type="catalytic activity">
    <reaction evidence="6">
        <text>a 1,3-diacyl-sn-glycerol + H2O = a 1-acyl-sn-glycerol + a fatty acid + H(+)</text>
        <dbReference type="Rhea" id="RHEA:38503"/>
        <dbReference type="ChEBI" id="CHEBI:15377"/>
        <dbReference type="ChEBI" id="CHEBI:15378"/>
        <dbReference type="ChEBI" id="CHEBI:28868"/>
        <dbReference type="ChEBI" id="CHEBI:64683"/>
        <dbReference type="ChEBI" id="CHEBI:77272"/>
    </reaction>
</comment>
<evidence type="ECO:0000256" key="1">
    <source>
        <dbReference type="ARBA" id="ARBA00008645"/>
    </source>
</evidence>
<evidence type="ECO:0000256" key="5">
    <source>
        <dbReference type="ARBA" id="ARBA00043667"/>
    </source>
</evidence>
<evidence type="ECO:0000259" key="12">
    <source>
        <dbReference type="Pfam" id="PF00561"/>
    </source>
</evidence>
<evidence type="ECO:0000256" key="3">
    <source>
        <dbReference type="ARBA" id="ARBA00026104"/>
    </source>
</evidence>
<evidence type="ECO:0000313" key="15">
    <source>
        <dbReference type="Proteomes" id="UP000014760"/>
    </source>
</evidence>
<evidence type="ECO:0000256" key="9">
    <source>
        <dbReference type="ARBA" id="ARBA00048504"/>
    </source>
</evidence>
<dbReference type="Proteomes" id="UP000014760">
    <property type="component" value="Unassembled WGS sequence"/>
</dbReference>
<comment type="catalytic activity">
    <reaction evidence="11">
        <text>1-octadecanoyl-2-(5Z,8Z,11Z,14Z-eicosatetraenoyl)-sn-glycerol + H2O = 2-(5Z,8Z,11Z,14Z-eicosatetraenoyl)-glycerol + octadecanoate + H(+)</text>
        <dbReference type="Rhea" id="RHEA:38507"/>
        <dbReference type="ChEBI" id="CHEBI:15377"/>
        <dbReference type="ChEBI" id="CHEBI:15378"/>
        <dbReference type="ChEBI" id="CHEBI:25629"/>
        <dbReference type="ChEBI" id="CHEBI:52392"/>
        <dbReference type="ChEBI" id="CHEBI:75728"/>
    </reaction>
</comment>
<dbReference type="EMBL" id="AMQN01035264">
    <property type="status" value="NOT_ANNOTATED_CDS"/>
    <property type="molecule type" value="Genomic_DNA"/>
</dbReference>
<name>R7VGM6_CAPTE</name>
<comment type="catalytic activity">
    <reaction evidence="10">
        <text>1-octadecanoyl-2-(9Z-octadecenoyl)-sn-glycerol + H2O = 2-(9Z-octadecenoyl)-glycerol + octadecanoate + H(+)</text>
        <dbReference type="Rhea" id="RHEA:77103"/>
        <dbReference type="ChEBI" id="CHEBI:15377"/>
        <dbReference type="ChEBI" id="CHEBI:15378"/>
        <dbReference type="ChEBI" id="CHEBI:25629"/>
        <dbReference type="ChEBI" id="CHEBI:73990"/>
        <dbReference type="ChEBI" id="CHEBI:75468"/>
    </reaction>
</comment>
<dbReference type="SUPFAM" id="SSF53474">
    <property type="entry name" value="alpha/beta-Hydrolases"/>
    <property type="match status" value="1"/>
</dbReference>
<keyword evidence="2" id="KW-0378">Hydrolase</keyword>
<evidence type="ECO:0000256" key="11">
    <source>
        <dbReference type="ARBA" id="ARBA00048919"/>
    </source>
</evidence>
<comment type="similarity">
    <text evidence="1">Belongs to the AB hydrolase superfamily.</text>
</comment>
<dbReference type="InterPro" id="IPR000073">
    <property type="entry name" value="AB_hydrolase_1"/>
</dbReference>
<dbReference type="GO" id="GO:0052689">
    <property type="term" value="F:carboxylic ester hydrolase activity"/>
    <property type="evidence" value="ECO:0007669"/>
    <property type="project" value="TreeGrafter"/>
</dbReference>
<dbReference type="EnsemblMetazoa" id="CapteT228491">
    <property type="protein sequence ID" value="CapteP228491"/>
    <property type="gene ID" value="CapteG228491"/>
</dbReference>
<dbReference type="OrthoDB" id="8119704at2759"/>
<keyword evidence="15" id="KW-1185">Reference proteome</keyword>
<dbReference type="OMA" id="LITMHGL"/>
<dbReference type="ESTHER" id="capte-r7vgm6">
    <property type="family name" value="ABHD11-Acetyl_transferase"/>
</dbReference>
<protein>
    <recommendedName>
        <fullName evidence="7">sn-1-specific diacylglycerol lipase ABHD11</fullName>
        <ecNumber evidence="3">3.1.1.116</ecNumber>
    </recommendedName>
    <alternativeName>
        <fullName evidence="4">Alpha/beta hydrolase domain-containing protein 11</fullName>
    </alternativeName>
</protein>
<sequence length="307" mass="34204">MFGFRQIGRCNEIVSVMNLAHNAPTDRHDAHLFGVLPVSVGTDINAEPKGPPLILMHGMFGNKKNFNSIAKVLSKTCQKVITLDARNHGDSPHVHEMDYFLMSEDVEELMQDLGLKRAAILGHSMGGKVAMVLALTKPHLVSKLIISDIAPDVTRTAGLKGFPAFINAMQSVKLGSNIQKISEARREASRQLAERIPEKGLRDFVITNIEQRDDQFYWRVNLDCILESIEHLMGFPSIESCFQGDTLFIRGSLSDCILESHEADISFLFPESRLMTIHGAGHWVHADKPHDSSKQLRDLLSMKLALV</sequence>
<evidence type="ECO:0000256" key="4">
    <source>
        <dbReference type="ARBA" id="ARBA00042703"/>
    </source>
</evidence>
<dbReference type="PANTHER" id="PTHR46118">
    <property type="entry name" value="PROTEIN ABHD11"/>
    <property type="match status" value="1"/>
</dbReference>
<proteinExistence type="inferred from homology"/>
<dbReference type="FunCoup" id="R7VGM6">
    <property type="interactions" value="1389"/>
</dbReference>
<comment type="catalytic activity">
    <reaction evidence="9">
        <text>1,2-didecanoylglycerol + H2O = decanoylglycerol + decanoate + H(+)</text>
        <dbReference type="Rhea" id="RHEA:48596"/>
        <dbReference type="ChEBI" id="CHEBI:11152"/>
        <dbReference type="ChEBI" id="CHEBI:15377"/>
        <dbReference type="ChEBI" id="CHEBI:15378"/>
        <dbReference type="ChEBI" id="CHEBI:27689"/>
        <dbReference type="ChEBI" id="CHEBI:90605"/>
    </reaction>
</comment>
<gene>
    <name evidence="13" type="ORF">CAPTEDRAFT_228491</name>
</gene>
<reference evidence="14" key="3">
    <citation type="submission" date="2015-06" db="UniProtKB">
        <authorList>
            <consortium name="EnsemblMetazoa"/>
        </authorList>
    </citation>
    <scope>IDENTIFICATION</scope>
</reference>
<dbReference type="InterPro" id="IPR029058">
    <property type="entry name" value="AB_hydrolase_fold"/>
</dbReference>
<evidence type="ECO:0000256" key="10">
    <source>
        <dbReference type="ARBA" id="ARBA00048513"/>
    </source>
</evidence>
<dbReference type="GO" id="GO:0005739">
    <property type="term" value="C:mitochondrion"/>
    <property type="evidence" value="ECO:0007669"/>
    <property type="project" value="TreeGrafter"/>
</dbReference>
<dbReference type="EMBL" id="AMQN01035263">
    <property type="status" value="NOT_ANNOTATED_CDS"/>
    <property type="molecule type" value="Genomic_DNA"/>
</dbReference>
<feature type="domain" description="AB hydrolase-1" evidence="12">
    <location>
        <begin position="51"/>
        <end position="289"/>
    </location>
</feature>
<dbReference type="Pfam" id="PF00561">
    <property type="entry name" value="Abhydrolase_1"/>
    <property type="match status" value="1"/>
</dbReference>
<organism evidence="13">
    <name type="scientific">Capitella teleta</name>
    <name type="common">Polychaete worm</name>
    <dbReference type="NCBI Taxonomy" id="283909"/>
    <lineage>
        <taxon>Eukaryota</taxon>
        <taxon>Metazoa</taxon>
        <taxon>Spiralia</taxon>
        <taxon>Lophotrochozoa</taxon>
        <taxon>Annelida</taxon>
        <taxon>Polychaeta</taxon>
        <taxon>Sedentaria</taxon>
        <taxon>Scolecida</taxon>
        <taxon>Capitellidae</taxon>
        <taxon>Capitella</taxon>
    </lineage>
</organism>
<reference evidence="15" key="1">
    <citation type="submission" date="2012-12" db="EMBL/GenBank/DDBJ databases">
        <authorList>
            <person name="Hellsten U."/>
            <person name="Grimwood J."/>
            <person name="Chapman J.A."/>
            <person name="Shapiro H."/>
            <person name="Aerts A."/>
            <person name="Otillar R.P."/>
            <person name="Terry A.Y."/>
            <person name="Boore J.L."/>
            <person name="Simakov O."/>
            <person name="Marletaz F."/>
            <person name="Cho S.-J."/>
            <person name="Edsinger-Gonzales E."/>
            <person name="Havlak P."/>
            <person name="Kuo D.-H."/>
            <person name="Larsson T."/>
            <person name="Lv J."/>
            <person name="Arendt D."/>
            <person name="Savage R."/>
            <person name="Osoegawa K."/>
            <person name="de Jong P."/>
            <person name="Lindberg D.R."/>
            <person name="Seaver E.C."/>
            <person name="Weisblat D.A."/>
            <person name="Putnam N.H."/>
            <person name="Grigoriev I.V."/>
            <person name="Rokhsar D.S."/>
        </authorList>
    </citation>
    <scope>NUCLEOTIDE SEQUENCE</scope>
    <source>
        <strain evidence="15">I ESC-2004</strain>
    </source>
</reference>
<dbReference type="EMBL" id="KB292167">
    <property type="protein sequence ID" value="ELU18003.1"/>
    <property type="molecule type" value="Genomic_DNA"/>
</dbReference>
<accession>R7VGM6</accession>
<dbReference type="Gene3D" id="3.40.50.1820">
    <property type="entry name" value="alpha/beta hydrolase"/>
    <property type="match status" value="1"/>
</dbReference>
<evidence type="ECO:0000313" key="14">
    <source>
        <dbReference type="EnsemblMetazoa" id="CapteP228491"/>
    </source>
</evidence>
<evidence type="ECO:0000256" key="6">
    <source>
        <dbReference type="ARBA" id="ARBA00043742"/>
    </source>
</evidence>
<evidence type="ECO:0000313" key="13">
    <source>
        <dbReference type="EMBL" id="ELU18003.1"/>
    </source>
</evidence>
<comment type="catalytic activity">
    <reaction evidence="5">
        <text>a 1,2-diacyl-sn-glycerol + H2O = a 2-acylglycerol + a fatty acid + H(+)</text>
        <dbReference type="Rhea" id="RHEA:33275"/>
        <dbReference type="ChEBI" id="CHEBI:15377"/>
        <dbReference type="ChEBI" id="CHEBI:15378"/>
        <dbReference type="ChEBI" id="CHEBI:17389"/>
        <dbReference type="ChEBI" id="CHEBI:17815"/>
        <dbReference type="ChEBI" id="CHEBI:28868"/>
        <dbReference type="EC" id="3.1.1.116"/>
    </reaction>
</comment>
<dbReference type="EC" id="3.1.1.116" evidence="3"/>
<evidence type="ECO:0000256" key="8">
    <source>
        <dbReference type="ARBA" id="ARBA00048283"/>
    </source>
</evidence>
<evidence type="ECO:0000256" key="7">
    <source>
        <dbReference type="ARBA" id="ARBA00044064"/>
    </source>
</evidence>
<comment type="catalytic activity">
    <reaction evidence="8">
        <text>1-octadecanoyl-2-(4Z,7Z,10Z,13Z,16Z,19Z-docosahexaenoyl)-sn-glycerol + H2O = 2-(4Z,7Z,10Z,13Z,16Z,19Z-docosahexaenoyl)-glycerol + octadecanoate + H(+)</text>
        <dbReference type="Rhea" id="RHEA:77107"/>
        <dbReference type="ChEBI" id="CHEBI:15377"/>
        <dbReference type="ChEBI" id="CHEBI:15378"/>
        <dbReference type="ChEBI" id="CHEBI:25629"/>
        <dbReference type="ChEBI" id="CHEBI:77129"/>
        <dbReference type="ChEBI" id="CHEBI:186738"/>
    </reaction>
</comment>
<dbReference type="AlphaFoldDB" id="R7VGM6"/>
<dbReference type="HOGENOM" id="CLU_020336_53_0_1"/>
<dbReference type="PANTHER" id="PTHR46118:SF4">
    <property type="entry name" value="PROTEIN ABHD11"/>
    <property type="match status" value="1"/>
</dbReference>
<dbReference type="STRING" id="283909.R7VGM6"/>